<dbReference type="RefSeq" id="WP_106137993.1">
    <property type="nucleotide sequence ID" value="NZ_PVTE01000008.1"/>
</dbReference>
<dbReference type="InterPro" id="IPR018673">
    <property type="entry name" value="DUF2141"/>
</dbReference>
<protein>
    <submittedName>
        <fullName evidence="1">Uncharacterized protein (DUF2141 family)</fullName>
    </submittedName>
</protein>
<proteinExistence type="predicted"/>
<keyword evidence="2" id="KW-1185">Reference proteome</keyword>
<accession>A0A2T0T0Z2</accession>
<gene>
    <name evidence="1" type="ORF">CLV58_108211</name>
</gene>
<comment type="caution">
    <text evidence="1">The sequence shown here is derived from an EMBL/GenBank/DDBJ whole genome shotgun (WGS) entry which is preliminary data.</text>
</comment>
<dbReference type="AlphaFoldDB" id="A0A2T0T0Z2"/>
<sequence length="140" mass="15311">MIRLLLTLPWLMTAVTPVDHAPKTNLKIEISNIEQQKGSILIAVFKPGEEFPEGKPVEAKKVSITGSTATATIPLEPGQYAVALFHDVNSNNKMDKNMLGIPKEPYGFSTNFKPKMSKPTFSDCQITVGGAEKTINIKLI</sequence>
<evidence type="ECO:0000313" key="1">
    <source>
        <dbReference type="EMBL" id="PRY39321.1"/>
    </source>
</evidence>
<dbReference type="EMBL" id="PVTE01000008">
    <property type="protein sequence ID" value="PRY39321.1"/>
    <property type="molecule type" value="Genomic_DNA"/>
</dbReference>
<dbReference type="OrthoDB" id="9788332at2"/>
<name>A0A2T0T0Z2_9BACT</name>
<reference evidence="1 2" key="1">
    <citation type="submission" date="2018-03" db="EMBL/GenBank/DDBJ databases">
        <title>Genomic Encyclopedia of Archaeal and Bacterial Type Strains, Phase II (KMG-II): from individual species to whole genera.</title>
        <authorList>
            <person name="Goeker M."/>
        </authorList>
    </citation>
    <scope>NUCLEOTIDE SEQUENCE [LARGE SCALE GENOMIC DNA]</scope>
    <source>
        <strain evidence="1 2">DSM 28354</strain>
    </source>
</reference>
<organism evidence="1 2">
    <name type="scientific">Spirosoma oryzae</name>
    <dbReference type="NCBI Taxonomy" id="1469603"/>
    <lineage>
        <taxon>Bacteria</taxon>
        <taxon>Pseudomonadati</taxon>
        <taxon>Bacteroidota</taxon>
        <taxon>Cytophagia</taxon>
        <taxon>Cytophagales</taxon>
        <taxon>Cytophagaceae</taxon>
        <taxon>Spirosoma</taxon>
    </lineage>
</organism>
<evidence type="ECO:0000313" key="2">
    <source>
        <dbReference type="Proteomes" id="UP000238375"/>
    </source>
</evidence>
<dbReference type="Pfam" id="PF09912">
    <property type="entry name" value="DUF2141"/>
    <property type="match status" value="1"/>
</dbReference>
<dbReference type="Proteomes" id="UP000238375">
    <property type="component" value="Unassembled WGS sequence"/>
</dbReference>